<name>A0ABT8MDN3_9EURY</name>
<dbReference type="EMBL" id="VCYH01000013">
    <property type="protein sequence ID" value="MDN7026047.1"/>
    <property type="molecule type" value="Genomic_DNA"/>
</dbReference>
<proteinExistence type="predicted"/>
<dbReference type="RefSeq" id="WP_301665253.1">
    <property type="nucleotide sequence ID" value="NZ_VCYH01000013.1"/>
</dbReference>
<organism evidence="1 2">
    <name type="scientific">Methanoculleus frigidifontis</name>
    <dbReference type="NCBI Taxonomy" id="2584085"/>
    <lineage>
        <taxon>Archaea</taxon>
        <taxon>Methanobacteriati</taxon>
        <taxon>Methanobacteriota</taxon>
        <taxon>Stenosarchaea group</taxon>
        <taxon>Methanomicrobia</taxon>
        <taxon>Methanomicrobiales</taxon>
        <taxon>Methanomicrobiaceae</taxon>
        <taxon>Methanoculleus</taxon>
    </lineage>
</organism>
<keyword evidence="2" id="KW-1185">Reference proteome</keyword>
<accession>A0ABT8MDN3</accession>
<protein>
    <recommendedName>
        <fullName evidence="3">DUF2225 domain-containing protein</fullName>
    </recommendedName>
</protein>
<evidence type="ECO:0000313" key="1">
    <source>
        <dbReference type="EMBL" id="MDN7026047.1"/>
    </source>
</evidence>
<evidence type="ECO:0008006" key="3">
    <source>
        <dbReference type="Google" id="ProtNLM"/>
    </source>
</evidence>
<sequence>MHRQQYLKTFCAVCGEQCRFSHPGQAGAVGSRDLDTRPSDPLRSTIYAWVQRCPACGYAAPDVGKRVPGAAETVRLPRYREQLGNRTFPDLANTFLCWSLIQEDAGKRGRAAWACIHAAWVCDDQENDVAARLCRKRAAALMKQARREGDLLATQDGGDDAILVDLLRRAGKLRDARTTAEEALTRHPEPLIADILGYQKRLIERADRGCHSIDEVRRLRGLSPR</sequence>
<reference evidence="1" key="1">
    <citation type="submission" date="2019-05" db="EMBL/GenBank/DDBJ databases">
        <title>Methanoculleus sp. FWC-SCC1, a methanogenic archaeon isolated from deep marine cold seep.</title>
        <authorList>
            <person name="Chen Y.-W."/>
            <person name="Chen S.-C."/>
            <person name="Teng N.-H."/>
            <person name="Lai M.-C."/>
        </authorList>
    </citation>
    <scope>NUCLEOTIDE SEQUENCE</scope>
    <source>
        <strain evidence="1">FWC-SCC1</strain>
    </source>
</reference>
<gene>
    <name evidence="1" type="ORF">FGU65_14345</name>
</gene>
<dbReference type="Proteomes" id="UP001168338">
    <property type="component" value="Unassembled WGS sequence"/>
</dbReference>
<evidence type="ECO:0000313" key="2">
    <source>
        <dbReference type="Proteomes" id="UP001168338"/>
    </source>
</evidence>
<comment type="caution">
    <text evidence="1">The sequence shown here is derived from an EMBL/GenBank/DDBJ whole genome shotgun (WGS) entry which is preliminary data.</text>
</comment>